<keyword evidence="2" id="KW-1185">Reference proteome</keyword>
<protein>
    <submittedName>
        <fullName evidence="1">Uncharacterized protein</fullName>
    </submittedName>
</protein>
<proteinExistence type="predicted"/>
<evidence type="ECO:0000313" key="1">
    <source>
        <dbReference type="EMBL" id="MSS36476.1"/>
    </source>
</evidence>
<accession>A0A7X2TD09</accession>
<gene>
    <name evidence="1" type="ORF">FYJ39_07815</name>
</gene>
<dbReference type="Proteomes" id="UP000429958">
    <property type="component" value="Unassembled WGS sequence"/>
</dbReference>
<dbReference type="RefSeq" id="WP_154471920.1">
    <property type="nucleotide sequence ID" value="NZ_VUMD01000006.1"/>
</dbReference>
<sequence>MEQEPKIEDLTIAQILVTPPEELIYLVQARCQLKIPPTVETVEDMQVIGQLLSQSASEYSYLSTMAMIAKLRKRQLKREGADKKECEDALSREEIFQHFAGIMKATYDAASRLITVKQQVNEELKFTDGR</sequence>
<comment type="caution">
    <text evidence="1">The sequence shown here is derived from an EMBL/GenBank/DDBJ whole genome shotgun (WGS) entry which is preliminary data.</text>
</comment>
<organism evidence="1 2">
    <name type="scientific">Clostridium porci</name>
    <dbReference type="NCBI Taxonomy" id="2605778"/>
    <lineage>
        <taxon>Bacteria</taxon>
        <taxon>Bacillati</taxon>
        <taxon>Bacillota</taxon>
        <taxon>Clostridia</taxon>
        <taxon>Eubacteriales</taxon>
        <taxon>Clostridiaceae</taxon>
        <taxon>Clostridium</taxon>
    </lineage>
</organism>
<reference evidence="1 2" key="1">
    <citation type="submission" date="2019-08" db="EMBL/GenBank/DDBJ databases">
        <title>In-depth cultivation of the pig gut microbiome towards novel bacterial diversity and tailored functional studies.</title>
        <authorList>
            <person name="Wylensek D."/>
            <person name="Hitch T.C.A."/>
            <person name="Clavel T."/>
        </authorList>
    </citation>
    <scope>NUCLEOTIDE SEQUENCE [LARGE SCALE GENOMIC DNA]</scope>
    <source>
        <strain evidence="1 2">WCA-389-WT-23D1</strain>
    </source>
</reference>
<dbReference type="EMBL" id="VUMD01000006">
    <property type="protein sequence ID" value="MSS36476.1"/>
    <property type="molecule type" value="Genomic_DNA"/>
</dbReference>
<evidence type="ECO:0000313" key="2">
    <source>
        <dbReference type="Proteomes" id="UP000429958"/>
    </source>
</evidence>
<name>A0A7X2TD09_9CLOT</name>
<dbReference type="AlphaFoldDB" id="A0A7X2TD09"/>